<gene>
    <name evidence="2" type="ORF">R3P38DRAFT_1062394</name>
</gene>
<sequence length="346" mass="38406">MATDTTTTAPPPFDDPDADIIIGSAESVDFRTHKLLIAWASAFFKDMFGVPQPSGMDDPEAVKPEESCNGIPIVFMYNDRNEVCGKDVVEYILSSCHPTCLRSGMPSLSVEIVGPVLDVSARYHFEWITKSVLRNSDLLQTNPFVLFAHACRNQLKEEAALAAGAALRFSIADFPSEPALKLISGYEYHNLLRCHVRCAKAASALARLESDESGVRSWLKNILPQVHSPCCNESRVDSWNHKLNLPMSKTFKFKCSTTTWLIDYLEATATQLAIIPYFSSDGDEKRLEQALTTASSCSTCATKVMSITRTFIPRLQREIEEACQETPQIITETVFLDIPLESESAH</sequence>
<evidence type="ECO:0000259" key="1">
    <source>
        <dbReference type="PROSITE" id="PS50097"/>
    </source>
</evidence>
<name>A0AAW0BG78_9AGAR</name>
<reference evidence="2 3" key="1">
    <citation type="journal article" date="2024" name="J Genomics">
        <title>Draft genome sequencing and assembly of Favolaschia claudopus CIRM-BRFM 2984 isolated from oak limbs.</title>
        <authorList>
            <person name="Navarro D."/>
            <person name="Drula E."/>
            <person name="Chaduli D."/>
            <person name="Cazenave R."/>
            <person name="Ahrendt S."/>
            <person name="Wang J."/>
            <person name="Lipzen A."/>
            <person name="Daum C."/>
            <person name="Barry K."/>
            <person name="Grigoriev I.V."/>
            <person name="Favel A."/>
            <person name="Rosso M.N."/>
            <person name="Martin F."/>
        </authorList>
    </citation>
    <scope>NUCLEOTIDE SEQUENCE [LARGE SCALE GENOMIC DNA]</scope>
    <source>
        <strain evidence="2 3">CIRM-BRFM 2984</strain>
    </source>
</reference>
<dbReference type="PROSITE" id="PS50097">
    <property type="entry name" value="BTB"/>
    <property type="match status" value="1"/>
</dbReference>
<evidence type="ECO:0000313" key="2">
    <source>
        <dbReference type="EMBL" id="KAK7025165.1"/>
    </source>
</evidence>
<dbReference type="EMBL" id="JAWWNJ010000034">
    <property type="protein sequence ID" value="KAK7025165.1"/>
    <property type="molecule type" value="Genomic_DNA"/>
</dbReference>
<protein>
    <recommendedName>
        <fullName evidence="1">BTB domain-containing protein</fullName>
    </recommendedName>
</protein>
<proteinExistence type="predicted"/>
<dbReference type="Proteomes" id="UP001362999">
    <property type="component" value="Unassembled WGS sequence"/>
</dbReference>
<comment type="caution">
    <text evidence="2">The sequence shown here is derived from an EMBL/GenBank/DDBJ whole genome shotgun (WGS) entry which is preliminary data.</text>
</comment>
<feature type="domain" description="BTB" evidence="1">
    <location>
        <begin position="18"/>
        <end position="48"/>
    </location>
</feature>
<dbReference type="AlphaFoldDB" id="A0AAW0BG78"/>
<organism evidence="2 3">
    <name type="scientific">Favolaschia claudopus</name>
    <dbReference type="NCBI Taxonomy" id="2862362"/>
    <lineage>
        <taxon>Eukaryota</taxon>
        <taxon>Fungi</taxon>
        <taxon>Dikarya</taxon>
        <taxon>Basidiomycota</taxon>
        <taxon>Agaricomycotina</taxon>
        <taxon>Agaricomycetes</taxon>
        <taxon>Agaricomycetidae</taxon>
        <taxon>Agaricales</taxon>
        <taxon>Marasmiineae</taxon>
        <taxon>Mycenaceae</taxon>
        <taxon>Favolaschia</taxon>
    </lineage>
</organism>
<accession>A0AAW0BG78</accession>
<evidence type="ECO:0000313" key="3">
    <source>
        <dbReference type="Proteomes" id="UP001362999"/>
    </source>
</evidence>
<keyword evidence="3" id="KW-1185">Reference proteome</keyword>
<dbReference type="InterPro" id="IPR000210">
    <property type="entry name" value="BTB/POZ_dom"/>
</dbReference>